<comment type="caution">
    <text evidence="2">The sequence shown here is derived from an EMBL/GenBank/DDBJ whole genome shotgun (WGS) entry which is preliminary data.</text>
</comment>
<keyword evidence="2" id="KW-0808">Transferase</keyword>
<dbReference type="InterPro" id="IPR043131">
    <property type="entry name" value="BCAT-like_N"/>
</dbReference>
<dbReference type="InterPro" id="IPR050571">
    <property type="entry name" value="Class-IV_PLP-Dep_Aminotrnsfr"/>
</dbReference>
<evidence type="ECO:0000313" key="2">
    <source>
        <dbReference type="EMBL" id="KTR51296.1"/>
    </source>
</evidence>
<dbReference type="OrthoDB" id="3199344at2"/>
<dbReference type="GO" id="GO:0005829">
    <property type="term" value="C:cytosol"/>
    <property type="evidence" value="ECO:0007669"/>
    <property type="project" value="TreeGrafter"/>
</dbReference>
<gene>
    <name evidence="2" type="ORF">NS359_11045</name>
</gene>
<sequence length="296" mass="32028">MTDTVLAVLNQPSRDAAPHDPEADAFTWATPLEEHLQVQDLGAIRGDGVFETITVVDGRPQALEPHLARFVRSAAMLDLPAPDLDAWRQAIEAACARLDPVHEAFAKTVMTRGVEGSDRPTGWVYAAPSGDQTPARTKGIAVVTLDRGYRHDVERTSPWLLQGAKTLSYAVNMAALREAERRGADDALFVSSDGYVLEGTRANLVASVDGRFVTPRTDIGILAGTTQADVFRFAEGEGIATSYELLTLADLEAADALWLLSSVRQAAPIRSVNGVARSTDLSMTERINDFLLSRDQ</sequence>
<dbReference type="SUPFAM" id="SSF56752">
    <property type="entry name" value="D-aminoacid aminotransferase-like PLP-dependent enzymes"/>
    <property type="match status" value="1"/>
</dbReference>
<dbReference type="PATRIC" id="fig|465820.4.peg.2388"/>
<dbReference type="InterPro" id="IPR036038">
    <property type="entry name" value="Aminotransferase-like"/>
</dbReference>
<dbReference type="AlphaFoldDB" id="A0A147DPD4"/>
<dbReference type="GO" id="GO:0008483">
    <property type="term" value="F:transaminase activity"/>
    <property type="evidence" value="ECO:0007669"/>
    <property type="project" value="UniProtKB-KW"/>
</dbReference>
<dbReference type="STRING" id="465820.NS263_08190"/>
<dbReference type="Pfam" id="PF01063">
    <property type="entry name" value="Aminotran_4"/>
    <property type="match status" value="1"/>
</dbReference>
<dbReference type="Gene3D" id="3.30.470.10">
    <property type="match status" value="1"/>
</dbReference>
<accession>A0A147DPD4</accession>
<dbReference type="NCBIfam" id="NF005888">
    <property type="entry name" value="PRK07849.1-3"/>
    <property type="match status" value="1"/>
</dbReference>
<dbReference type="PANTHER" id="PTHR42743">
    <property type="entry name" value="AMINO-ACID AMINOTRANSFERASE"/>
    <property type="match status" value="1"/>
</dbReference>
<dbReference type="GO" id="GO:0046394">
    <property type="term" value="P:carboxylic acid biosynthetic process"/>
    <property type="evidence" value="ECO:0007669"/>
    <property type="project" value="UniProtKB-ARBA"/>
</dbReference>
<evidence type="ECO:0000313" key="3">
    <source>
        <dbReference type="Proteomes" id="UP000072763"/>
    </source>
</evidence>
<dbReference type="Proteomes" id="UP000072763">
    <property type="component" value="Unassembled WGS sequence"/>
</dbReference>
<dbReference type="PANTHER" id="PTHR42743:SF11">
    <property type="entry name" value="AMINODEOXYCHORISMATE LYASE"/>
    <property type="match status" value="1"/>
</dbReference>
<reference evidence="2 3" key="1">
    <citation type="journal article" date="2016" name="Front. Microbiol.">
        <title>Genomic Resource of Rice Seed Associated Bacteria.</title>
        <authorList>
            <person name="Midha S."/>
            <person name="Bansal K."/>
            <person name="Sharma S."/>
            <person name="Kumar N."/>
            <person name="Patil P.P."/>
            <person name="Chaudhry V."/>
            <person name="Patil P.B."/>
        </authorList>
    </citation>
    <scope>NUCLEOTIDE SEQUENCE [LARGE SCALE GENOMIC DNA]</scope>
    <source>
        <strain evidence="2 3">NS359</strain>
    </source>
</reference>
<proteinExistence type="inferred from homology"/>
<dbReference type="RefSeq" id="WP_058750104.1">
    <property type="nucleotide sequence ID" value="NZ_LDRC01000057.1"/>
</dbReference>
<protein>
    <submittedName>
        <fullName evidence="2">Branched-chain amino acid aminotransferase</fullName>
    </submittedName>
</protein>
<dbReference type="NCBIfam" id="NF005886">
    <property type="entry name" value="PRK07849.1-1"/>
    <property type="match status" value="1"/>
</dbReference>
<name>A0A147DPD4_9MICO</name>
<comment type="similarity">
    <text evidence="1">Belongs to the class-IV pyridoxal-phosphate-dependent aminotransferase family.</text>
</comment>
<evidence type="ECO:0000256" key="1">
    <source>
        <dbReference type="ARBA" id="ARBA00009320"/>
    </source>
</evidence>
<dbReference type="InterPro" id="IPR043132">
    <property type="entry name" value="BCAT-like_C"/>
</dbReference>
<keyword evidence="2" id="KW-0032">Aminotransferase</keyword>
<organism evidence="2 3">
    <name type="scientific">Curtobacterium oceanosedimentum</name>
    <dbReference type="NCBI Taxonomy" id="465820"/>
    <lineage>
        <taxon>Bacteria</taxon>
        <taxon>Bacillati</taxon>
        <taxon>Actinomycetota</taxon>
        <taxon>Actinomycetes</taxon>
        <taxon>Micrococcales</taxon>
        <taxon>Microbacteriaceae</taxon>
        <taxon>Curtobacterium</taxon>
    </lineage>
</organism>
<dbReference type="EMBL" id="LDRC01000057">
    <property type="protein sequence ID" value="KTR51296.1"/>
    <property type="molecule type" value="Genomic_DNA"/>
</dbReference>
<dbReference type="Gene3D" id="3.20.10.10">
    <property type="entry name" value="D-amino Acid Aminotransferase, subunit A, domain 2"/>
    <property type="match status" value="1"/>
</dbReference>
<dbReference type="InterPro" id="IPR001544">
    <property type="entry name" value="Aminotrans_IV"/>
</dbReference>